<dbReference type="CDD" id="cd17546">
    <property type="entry name" value="REC_hyHK_CKI1_RcsC-like"/>
    <property type="match status" value="1"/>
</dbReference>
<feature type="domain" description="Histidine kinase" evidence="14">
    <location>
        <begin position="263"/>
        <end position="484"/>
    </location>
</feature>
<keyword evidence="5" id="KW-0547">Nucleotide-binding</keyword>
<dbReference type="PROSITE" id="PS50109">
    <property type="entry name" value="HIS_KIN"/>
    <property type="match status" value="1"/>
</dbReference>
<dbReference type="Pfam" id="PF00512">
    <property type="entry name" value="HisKA"/>
    <property type="match status" value="1"/>
</dbReference>
<comment type="caution">
    <text evidence="16">The sequence shown here is derived from an EMBL/GenBank/DDBJ whole genome shotgun (WGS) entry which is preliminary data.</text>
</comment>
<dbReference type="InterPro" id="IPR004358">
    <property type="entry name" value="Sig_transdc_His_kin-like_C"/>
</dbReference>
<dbReference type="Gene3D" id="3.40.50.2300">
    <property type="match status" value="1"/>
</dbReference>
<dbReference type="PANTHER" id="PTHR45339">
    <property type="entry name" value="HYBRID SIGNAL TRANSDUCTION HISTIDINE KINASE J"/>
    <property type="match status" value="1"/>
</dbReference>
<comment type="caution">
    <text evidence="11">Lacks conserved residue(s) required for the propagation of feature annotation.</text>
</comment>
<proteinExistence type="predicted"/>
<keyword evidence="3 11" id="KW-0597">Phosphoprotein</keyword>
<dbReference type="SUPFAM" id="SSF55785">
    <property type="entry name" value="PYP-like sensor domain (PAS domain)"/>
    <property type="match status" value="1"/>
</dbReference>
<evidence type="ECO:0000313" key="16">
    <source>
        <dbReference type="EMBL" id="OXT01932.1"/>
    </source>
</evidence>
<organism evidence="16 17">
    <name type="scientific">Notoacmeibacter marinus</name>
    <dbReference type="NCBI Taxonomy" id="1876515"/>
    <lineage>
        <taxon>Bacteria</taxon>
        <taxon>Pseudomonadati</taxon>
        <taxon>Pseudomonadota</taxon>
        <taxon>Alphaproteobacteria</taxon>
        <taxon>Hyphomicrobiales</taxon>
        <taxon>Notoacmeibacteraceae</taxon>
        <taxon>Notoacmeibacter</taxon>
    </lineage>
</organism>
<accession>A0A231V174</accession>
<dbReference type="FunFam" id="3.30.565.10:FF:000010">
    <property type="entry name" value="Sensor histidine kinase RcsC"/>
    <property type="match status" value="1"/>
</dbReference>
<dbReference type="EMBL" id="NBYO01000001">
    <property type="protein sequence ID" value="OXT01932.1"/>
    <property type="molecule type" value="Genomic_DNA"/>
</dbReference>
<dbReference type="CDD" id="cd00082">
    <property type="entry name" value="HisKA"/>
    <property type="match status" value="1"/>
</dbReference>
<dbReference type="InterPro" id="IPR036890">
    <property type="entry name" value="HATPase_C_sf"/>
</dbReference>
<dbReference type="Pfam" id="PF00072">
    <property type="entry name" value="Response_reg"/>
    <property type="match status" value="1"/>
</dbReference>
<evidence type="ECO:0000256" key="8">
    <source>
        <dbReference type="ARBA" id="ARBA00023012"/>
    </source>
</evidence>
<protein>
    <recommendedName>
        <fullName evidence="10">Sensory/regulatory protein RpfC</fullName>
        <ecNumber evidence="2">2.7.13.3</ecNumber>
    </recommendedName>
</protein>
<dbReference type="PANTHER" id="PTHR45339:SF1">
    <property type="entry name" value="HYBRID SIGNAL TRANSDUCTION HISTIDINE KINASE J"/>
    <property type="match status" value="1"/>
</dbReference>
<keyword evidence="6" id="KW-0418">Kinase</keyword>
<dbReference type="SMART" id="SM00387">
    <property type="entry name" value="HATPase_c"/>
    <property type="match status" value="1"/>
</dbReference>
<dbReference type="SUPFAM" id="SSF55874">
    <property type="entry name" value="ATPase domain of HSP90 chaperone/DNA topoisomerase II/histidine kinase"/>
    <property type="match status" value="1"/>
</dbReference>
<dbReference type="InterPro" id="IPR003594">
    <property type="entry name" value="HATPase_dom"/>
</dbReference>
<dbReference type="GO" id="GO:0000155">
    <property type="term" value="F:phosphorelay sensor kinase activity"/>
    <property type="evidence" value="ECO:0007669"/>
    <property type="project" value="InterPro"/>
</dbReference>
<keyword evidence="4" id="KW-0808">Transferase</keyword>
<dbReference type="PRINTS" id="PR00344">
    <property type="entry name" value="BCTRLSENSOR"/>
</dbReference>
<evidence type="ECO:0000259" key="14">
    <source>
        <dbReference type="PROSITE" id="PS50109"/>
    </source>
</evidence>
<dbReference type="Pfam" id="PF02518">
    <property type="entry name" value="HATPase_c"/>
    <property type="match status" value="1"/>
</dbReference>
<dbReference type="InterPro" id="IPR036097">
    <property type="entry name" value="HisK_dim/P_sf"/>
</dbReference>
<evidence type="ECO:0000256" key="5">
    <source>
        <dbReference type="ARBA" id="ARBA00022741"/>
    </source>
</evidence>
<evidence type="ECO:0000256" key="6">
    <source>
        <dbReference type="ARBA" id="ARBA00022777"/>
    </source>
</evidence>
<dbReference type="Gene3D" id="3.30.450.20">
    <property type="entry name" value="PAS domain"/>
    <property type="match status" value="1"/>
</dbReference>
<keyword evidence="8" id="KW-0902">Two-component regulatory system</keyword>
<comment type="subunit">
    <text evidence="9">At low DSF concentrations, interacts with RpfF.</text>
</comment>
<keyword evidence="13" id="KW-0472">Membrane</keyword>
<dbReference type="Gene3D" id="3.30.565.10">
    <property type="entry name" value="Histidine kinase-like ATPase, C-terminal domain"/>
    <property type="match status" value="1"/>
</dbReference>
<dbReference type="FunFam" id="1.10.287.130:FF:000002">
    <property type="entry name" value="Two-component osmosensing histidine kinase"/>
    <property type="match status" value="1"/>
</dbReference>
<dbReference type="Gene3D" id="1.10.287.130">
    <property type="match status" value="1"/>
</dbReference>
<keyword evidence="7" id="KW-0067">ATP-binding</keyword>
<dbReference type="SMART" id="SM00388">
    <property type="entry name" value="HisKA"/>
    <property type="match status" value="1"/>
</dbReference>
<evidence type="ECO:0000256" key="9">
    <source>
        <dbReference type="ARBA" id="ARBA00064003"/>
    </source>
</evidence>
<dbReference type="CDD" id="cd16922">
    <property type="entry name" value="HATPase_EvgS-ArcB-TorS-like"/>
    <property type="match status" value="1"/>
</dbReference>
<dbReference type="InterPro" id="IPR005467">
    <property type="entry name" value="His_kinase_dom"/>
</dbReference>
<evidence type="ECO:0000256" key="11">
    <source>
        <dbReference type="PROSITE-ProRule" id="PRU00169"/>
    </source>
</evidence>
<dbReference type="SUPFAM" id="SSF52172">
    <property type="entry name" value="CheY-like"/>
    <property type="match status" value="2"/>
</dbReference>
<evidence type="ECO:0000256" key="13">
    <source>
        <dbReference type="SAM" id="Phobius"/>
    </source>
</evidence>
<keyword evidence="13" id="KW-1133">Transmembrane helix</keyword>
<dbReference type="SUPFAM" id="SSF47384">
    <property type="entry name" value="Homodimeric domain of signal transducing histidine kinase"/>
    <property type="match status" value="1"/>
</dbReference>
<dbReference type="PROSITE" id="PS50110">
    <property type="entry name" value="RESPONSE_REGULATORY"/>
    <property type="match status" value="2"/>
</dbReference>
<keyword evidence="17" id="KW-1185">Reference proteome</keyword>
<evidence type="ECO:0000256" key="10">
    <source>
        <dbReference type="ARBA" id="ARBA00068150"/>
    </source>
</evidence>
<feature type="compositionally biased region" description="Low complexity" evidence="12">
    <location>
        <begin position="617"/>
        <end position="628"/>
    </location>
</feature>
<dbReference type="InterPro" id="IPR001789">
    <property type="entry name" value="Sig_transdc_resp-reg_receiver"/>
</dbReference>
<feature type="transmembrane region" description="Helical" evidence="13">
    <location>
        <begin position="95"/>
        <end position="116"/>
    </location>
</feature>
<evidence type="ECO:0000256" key="2">
    <source>
        <dbReference type="ARBA" id="ARBA00012438"/>
    </source>
</evidence>
<dbReference type="SMART" id="SM00448">
    <property type="entry name" value="REC"/>
    <property type="match status" value="1"/>
</dbReference>
<dbReference type="EC" id="2.7.13.3" evidence="2"/>
<evidence type="ECO:0000256" key="7">
    <source>
        <dbReference type="ARBA" id="ARBA00022840"/>
    </source>
</evidence>
<reference evidence="17" key="1">
    <citation type="journal article" date="2017" name="Int. J. Syst. Evol. Microbiol.">
        <title>Notoacmeibacter marinus gen. nov., sp. nov., isolated from the gut of a limpet and proposal of Notoacmeibacteraceae fam. nov. in the order Rhizobiales of the class Alphaproteobacteria.</title>
        <authorList>
            <person name="Huang Z."/>
            <person name="Guo F."/>
            <person name="Lai Q."/>
        </authorList>
    </citation>
    <scope>NUCLEOTIDE SEQUENCE [LARGE SCALE GENOMIC DNA]</scope>
    <source>
        <strain evidence="17">XMTR2A4</strain>
    </source>
</reference>
<name>A0A231V174_9HYPH</name>
<evidence type="ECO:0000313" key="17">
    <source>
        <dbReference type="Proteomes" id="UP000215405"/>
    </source>
</evidence>
<feature type="modified residue" description="4-aspartylphosphate" evidence="11">
    <location>
        <position position="693"/>
    </location>
</feature>
<evidence type="ECO:0000256" key="4">
    <source>
        <dbReference type="ARBA" id="ARBA00022679"/>
    </source>
</evidence>
<feature type="region of interest" description="Disordered" evidence="12">
    <location>
        <begin position="614"/>
        <end position="638"/>
    </location>
</feature>
<evidence type="ECO:0000256" key="1">
    <source>
        <dbReference type="ARBA" id="ARBA00000085"/>
    </source>
</evidence>
<gene>
    <name evidence="16" type="ORF">B7H23_03035</name>
</gene>
<keyword evidence="13" id="KW-0812">Transmembrane</keyword>
<evidence type="ECO:0000259" key="15">
    <source>
        <dbReference type="PROSITE" id="PS50110"/>
    </source>
</evidence>
<feature type="domain" description="Response regulatory" evidence="15">
    <location>
        <begin position="643"/>
        <end position="763"/>
    </location>
</feature>
<sequence length="764" mass="81461">MRTIGRSVRQNSCGSVLDMTTETALSLPPVHEASDAPSHETVTPPPLLDDKFKPDLEIDEPTLKERLWQAGFLVLALAVFGAAAIFAVGDAGRTAAAVLGFAACLFFLAGMTDTGLSKRLKLNRAFLLARARNAEARQLSFLRLSEAAGDLCIQRDDKGTILWANQKFAELFGLSHCDALKGCTLRELGFGGSLETDDRSEITLLTNGEYRWFAFTDQKDEKTGIHQSIARDITAHRKAEQALIDAREKADAANRAKGRFLATVSHEIRTPMNGISGMSKLLADTTLTDEQRTYVNAIDGSADALMVLIEDLLDFSKIEAGKLTIDEAPTDLRELTESVAELLASRHADKGIVINARTARNVPKTVPADAGKLRQVLLNLVGNAVKFTEKGGVTIDVAIAPTDDGRGRLTVAVQDTGPGLKPADQAKIFGEFEQADNSETRRHGGAGLGLAISKRIIAAMGGTITLKSKLGKGSTFTIEIPVDSAPVDAAPQRFEGHCVVLLTDPVEGDILRRMLEDEGASVVCVGSRDDAAAQLEATGGLLLMAAARQTEDDAGDRLSAWLSTDKTGAITLIDAIDRGRLSTLREAGFDHYLARPVRGQTLLRIARTALDERSEAKAPAPAPVAAKKGGTPKLVPNGQSGRRVLVAEDNPVNALLVRSALAKGGHLAEIVGTGRGAVEAIRSGEQFDLVLLDLHMPEMGGMEALDLIRQSEEANGQPAMPIHVLTADTQEETVSIAMQRGANGVVHKPINPVDLVALVERATA</sequence>
<feature type="domain" description="Response regulatory" evidence="15">
    <location>
        <begin position="497"/>
        <end position="610"/>
    </location>
</feature>
<feature type="transmembrane region" description="Helical" evidence="13">
    <location>
        <begin position="70"/>
        <end position="89"/>
    </location>
</feature>
<dbReference type="Proteomes" id="UP000215405">
    <property type="component" value="Unassembled WGS sequence"/>
</dbReference>
<dbReference type="InterPro" id="IPR011006">
    <property type="entry name" value="CheY-like_superfamily"/>
</dbReference>
<dbReference type="InterPro" id="IPR003661">
    <property type="entry name" value="HisK_dim/P_dom"/>
</dbReference>
<evidence type="ECO:0000256" key="12">
    <source>
        <dbReference type="SAM" id="MobiDB-lite"/>
    </source>
</evidence>
<dbReference type="InterPro" id="IPR035965">
    <property type="entry name" value="PAS-like_dom_sf"/>
</dbReference>
<dbReference type="GO" id="GO:0005524">
    <property type="term" value="F:ATP binding"/>
    <property type="evidence" value="ECO:0007669"/>
    <property type="project" value="UniProtKB-KW"/>
</dbReference>
<dbReference type="AlphaFoldDB" id="A0A231V174"/>
<evidence type="ECO:0000256" key="3">
    <source>
        <dbReference type="ARBA" id="ARBA00022553"/>
    </source>
</evidence>
<comment type="catalytic activity">
    <reaction evidence="1">
        <text>ATP + protein L-histidine = ADP + protein N-phospho-L-histidine.</text>
        <dbReference type="EC" id="2.7.13.3"/>
    </reaction>
</comment>